<feature type="compositionally biased region" description="Basic and acidic residues" evidence="19">
    <location>
        <begin position="377"/>
        <end position="396"/>
    </location>
</feature>
<comment type="subcellular location">
    <subcellularLocation>
        <location evidence="3">Chromosome</location>
        <location evidence="3">Centromere</location>
        <location evidence="3">Kinetochore</location>
    </subcellularLocation>
    <subcellularLocation>
        <location evidence="2">Cytoplasm</location>
        <location evidence="2">Cytoskeleton</location>
        <location evidence="2">Spindle</location>
    </subcellularLocation>
    <subcellularLocation>
        <location evidence="1">Nucleus</location>
    </subcellularLocation>
</comment>
<feature type="region of interest" description="Disordered" evidence="19">
    <location>
        <begin position="287"/>
        <end position="457"/>
    </location>
</feature>
<keyword evidence="11" id="KW-0159">Chromosome partition</keyword>
<keyword evidence="14" id="KW-0539">Nucleus</keyword>
<feature type="compositionally biased region" description="Basic and acidic residues" evidence="19">
    <location>
        <begin position="1"/>
        <end position="24"/>
    </location>
</feature>
<dbReference type="GO" id="GO:0042729">
    <property type="term" value="C:DASH complex"/>
    <property type="evidence" value="ECO:0007669"/>
    <property type="project" value="InterPro"/>
</dbReference>
<evidence type="ECO:0000256" key="6">
    <source>
        <dbReference type="ARBA" id="ARBA00022454"/>
    </source>
</evidence>
<feature type="compositionally biased region" description="Acidic residues" evidence="19">
    <location>
        <begin position="25"/>
        <end position="35"/>
    </location>
</feature>
<keyword evidence="16" id="KW-0137">Centromere</keyword>
<dbReference type="Proteomes" id="UP000094455">
    <property type="component" value="Unassembled WGS sequence"/>
</dbReference>
<feature type="region of interest" description="Disordered" evidence="19">
    <location>
        <begin position="1"/>
        <end position="42"/>
    </location>
</feature>
<dbReference type="STRING" id="763406.A0A1E3NG76"/>
<dbReference type="GO" id="GO:0044732">
    <property type="term" value="C:mitotic spindle pole body"/>
    <property type="evidence" value="ECO:0007669"/>
    <property type="project" value="TreeGrafter"/>
</dbReference>
<keyword evidence="9" id="KW-0493">Microtubule</keyword>
<evidence type="ECO:0000256" key="19">
    <source>
        <dbReference type="SAM" id="MobiDB-lite"/>
    </source>
</evidence>
<evidence type="ECO:0000256" key="4">
    <source>
        <dbReference type="ARBA" id="ARBA00010731"/>
    </source>
</evidence>
<feature type="compositionally biased region" description="Basic residues" evidence="19">
    <location>
        <begin position="305"/>
        <end position="314"/>
    </location>
</feature>
<dbReference type="RefSeq" id="XP_019015681.1">
    <property type="nucleotide sequence ID" value="XM_019160035.1"/>
</dbReference>
<reference evidence="20 21" key="1">
    <citation type="journal article" date="2016" name="Proc. Natl. Acad. Sci. U.S.A.">
        <title>Comparative genomics of biotechnologically important yeasts.</title>
        <authorList>
            <person name="Riley R."/>
            <person name="Haridas S."/>
            <person name="Wolfe K.H."/>
            <person name="Lopes M.R."/>
            <person name="Hittinger C.T."/>
            <person name="Goeker M."/>
            <person name="Salamov A.A."/>
            <person name="Wisecaver J.H."/>
            <person name="Long T.M."/>
            <person name="Calvey C.H."/>
            <person name="Aerts A.L."/>
            <person name="Barry K.W."/>
            <person name="Choi C."/>
            <person name="Clum A."/>
            <person name="Coughlan A.Y."/>
            <person name="Deshpande S."/>
            <person name="Douglass A.P."/>
            <person name="Hanson S.J."/>
            <person name="Klenk H.-P."/>
            <person name="LaButti K.M."/>
            <person name="Lapidus A."/>
            <person name="Lindquist E.A."/>
            <person name="Lipzen A.M."/>
            <person name="Meier-Kolthoff J.P."/>
            <person name="Ohm R.A."/>
            <person name="Otillar R.P."/>
            <person name="Pangilinan J.L."/>
            <person name="Peng Y."/>
            <person name="Rokas A."/>
            <person name="Rosa C.A."/>
            <person name="Scheuner C."/>
            <person name="Sibirny A.A."/>
            <person name="Slot J.C."/>
            <person name="Stielow J.B."/>
            <person name="Sun H."/>
            <person name="Kurtzman C.P."/>
            <person name="Blackwell M."/>
            <person name="Grigoriev I.V."/>
            <person name="Jeffries T.W."/>
        </authorList>
    </citation>
    <scope>NUCLEOTIDE SEQUENCE [LARGE SCALE GENOMIC DNA]</scope>
    <source>
        <strain evidence="20 21">NRRL Y-2026</strain>
    </source>
</reference>
<evidence type="ECO:0000256" key="5">
    <source>
        <dbReference type="ARBA" id="ARBA00014520"/>
    </source>
</evidence>
<evidence type="ECO:0000256" key="15">
    <source>
        <dbReference type="ARBA" id="ARBA00023306"/>
    </source>
</evidence>
<evidence type="ECO:0000256" key="7">
    <source>
        <dbReference type="ARBA" id="ARBA00022490"/>
    </source>
</evidence>
<evidence type="ECO:0000256" key="2">
    <source>
        <dbReference type="ARBA" id="ARBA00004186"/>
    </source>
</evidence>
<feature type="region of interest" description="Disordered" evidence="19">
    <location>
        <begin position="136"/>
        <end position="169"/>
    </location>
</feature>
<dbReference type="Pfam" id="PF08655">
    <property type="entry name" value="DASH_Ask1"/>
    <property type="match status" value="1"/>
</dbReference>
<keyword evidence="12" id="KW-0995">Kinetochore</keyword>
<evidence type="ECO:0000256" key="10">
    <source>
        <dbReference type="ARBA" id="ARBA00022776"/>
    </source>
</evidence>
<feature type="compositionally biased region" description="Basic and acidic residues" evidence="19">
    <location>
        <begin position="254"/>
        <end position="265"/>
    </location>
</feature>
<dbReference type="PANTHER" id="PTHR28200">
    <property type="entry name" value="DASH COMPLEX SUBUNIT ASK1"/>
    <property type="match status" value="1"/>
</dbReference>
<evidence type="ECO:0000256" key="17">
    <source>
        <dbReference type="ARBA" id="ARBA00029735"/>
    </source>
</evidence>
<dbReference type="GO" id="GO:0051301">
    <property type="term" value="P:cell division"/>
    <property type="evidence" value="ECO:0007669"/>
    <property type="project" value="UniProtKB-KW"/>
</dbReference>
<dbReference type="EMBL" id="KV454006">
    <property type="protein sequence ID" value="ODQ44568.1"/>
    <property type="molecule type" value="Genomic_DNA"/>
</dbReference>
<dbReference type="GO" id="GO:0072686">
    <property type="term" value="C:mitotic spindle"/>
    <property type="evidence" value="ECO:0007669"/>
    <property type="project" value="InterPro"/>
</dbReference>
<feature type="coiled-coil region" evidence="18">
    <location>
        <begin position="169"/>
        <end position="196"/>
    </location>
</feature>
<evidence type="ECO:0000256" key="8">
    <source>
        <dbReference type="ARBA" id="ARBA00022618"/>
    </source>
</evidence>
<feature type="compositionally biased region" description="Basic and acidic residues" evidence="19">
    <location>
        <begin position="143"/>
        <end position="167"/>
    </location>
</feature>
<gene>
    <name evidence="20" type="ORF">PICMEDRAFT_13248</name>
</gene>
<keyword evidence="21" id="KW-1185">Reference proteome</keyword>
<evidence type="ECO:0000256" key="13">
    <source>
        <dbReference type="ARBA" id="ARBA00023212"/>
    </source>
</evidence>
<protein>
    <recommendedName>
        <fullName evidence="5">DASH complex subunit ASK1</fullName>
    </recommendedName>
    <alternativeName>
        <fullName evidence="17">Outer kinetochore protein ASK1</fullName>
    </alternativeName>
</protein>
<keyword evidence="18" id="KW-0175">Coiled coil</keyword>
<evidence type="ECO:0000313" key="20">
    <source>
        <dbReference type="EMBL" id="ODQ44568.1"/>
    </source>
</evidence>
<keyword evidence="15" id="KW-0131">Cell cycle</keyword>
<dbReference type="OrthoDB" id="5573898at2759"/>
<evidence type="ECO:0000256" key="16">
    <source>
        <dbReference type="ARBA" id="ARBA00023328"/>
    </source>
</evidence>
<evidence type="ECO:0000256" key="9">
    <source>
        <dbReference type="ARBA" id="ARBA00022701"/>
    </source>
</evidence>
<dbReference type="AlphaFoldDB" id="A0A1E3NG76"/>
<feature type="compositionally biased region" description="Basic and acidic residues" evidence="19">
    <location>
        <begin position="328"/>
        <end position="346"/>
    </location>
</feature>
<dbReference type="PANTHER" id="PTHR28200:SF1">
    <property type="entry name" value="DASH COMPLEX SUBUNIT ASK1"/>
    <property type="match status" value="1"/>
</dbReference>
<evidence type="ECO:0000256" key="12">
    <source>
        <dbReference type="ARBA" id="ARBA00022838"/>
    </source>
</evidence>
<name>A0A1E3NG76_9ASCO</name>
<evidence type="ECO:0000256" key="14">
    <source>
        <dbReference type="ARBA" id="ARBA00023242"/>
    </source>
</evidence>
<dbReference type="GO" id="GO:0008608">
    <property type="term" value="P:attachment of spindle microtubules to kinetochore"/>
    <property type="evidence" value="ECO:0007669"/>
    <property type="project" value="InterPro"/>
</dbReference>
<keyword evidence="7" id="KW-0963">Cytoplasm</keyword>
<dbReference type="InterPro" id="IPR013964">
    <property type="entry name" value="DASH_Ask1"/>
</dbReference>
<keyword evidence="6" id="KW-0158">Chromosome</keyword>
<dbReference type="GeneID" id="30176722"/>
<evidence type="ECO:0000256" key="1">
    <source>
        <dbReference type="ARBA" id="ARBA00004123"/>
    </source>
</evidence>
<dbReference type="GO" id="GO:0005874">
    <property type="term" value="C:microtubule"/>
    <property type="evidence" value="ECO:0007669"/>
    <property type="project" value="UniProtKB-KW"/>
</dbReference>
<feature type="compositionally biased region" description="Polar residues" evidence="19">
    <location>
        <begin position="317"/>
        <end position="327"/>
    </location>
</feature>
<evidence type="ECO:0000313" key="21">
    <source>
        <dbReference type="Proteomes" id="UP000094455"/>
    </source>
</evidence>
<feature type="compositionally biased region" description="Acidic residues" evidence="19">
    <location>
        <begin position="347"/>
        <end position="359"/>
    </location>
</feature>
<comment type="similarity">
    <text evidence="4">Belongs to the DASH complex ASK1 family.</text>
</comment>
<evidence type="ECO:0000256" key="3">
    <source>
        <dbReference type="ARBA" id="ARBA00004629"/>
    </source>
</evidence>
<accession>A0A1E3NG76</accession>
<evidence type="ECO:0000256" key="11">
    <source>
        <dbReference type="ARBA" id="ARBA00022829"/>
    </source>
</evidence>
<evidence type="ECO:0000256" key="18">
    <source>
        <dbReference type="SAM" id="Coils"/>
    </source>
</evidence>
<keyword evidence="10" id="KW-0498">Mitosis</keyword>
<organism evidence="20 21">
    <name type="scientific">Pichia membranifaciens NRRL Y-2026</name>
    <dbReference type="NCBI Taxonomy" id="763406"/>
    <lineage>
        <taxon>Eukaryota</taxon>
        <taxon>Fungi</taxon>
        <taxon>Dikarya</taxon>
        <taxon>Ascomycota</taxon>
        <taxon>Saccharomycotina</taxon>
        <taxon>Pichiomycetes</taxon>
        <taxon>Pichiales</taxon>
        <taxon>Pichiaceae</taxon>
        <taxon>Pichia</taxon>
    </lineage>
</organism>
<proteinExistence type="inferred from homology"/>
<feature type="region of interest" description="Disordered" evidence="19">
    <location>
        <begin position="239"/>
        <end position="272"/>
    </location>
</feature>
<keyword evidence="8" id="KW-0132">Cell division</keyword>
<sequence length="457" mass="52529">MKRTYEPGKEYQIRQKSERRKQPEELEDTEVDEDGTDKQPRLSFYFESSSIKQNTDRERVLDEVDRVEQLITLNLQKINENLMQSNNIVSNKLIPSLEAFNKNSNKIYNNISHIKEFFENAANVNILTKKDIGLQQMNDSDNSQDRTGDSDENLKRAGESSDFERNRSANNITSELSEFKDIKDRYKQNLESAGEKDVSVTHTATTLKLNKLPDYLKDNSNSIGTETFLRDFRMNADDESTGKHLKQQNIAAHTPEREAEGDRENTGPSEDNLANSYVKEIMAGYESPPWEEPPVLQSSKFTSGHTKKRKRRPSSAHGRNQRQSSNEVGDRSMSETNKDTRTRGKDEQEEEEEEEEEEEVSIRFPSSPKYGAGGKLLRTDKGRQKALDFARSEMMKNHPILSLQPQEKPMRKPVANTQDPFDSTGERYDTTNSTLDDAPELMSELLSRRRQQREDAD</sequence>
<keyword evidence="13" id="KW-0206">Cytoskeleton</keyword>